<dbReference type="Proteomes" id="UP000297245">
    <property type="component" value="Unassembled WGS sequence"/>
</dbReference>
<protein>
    <recommendedName>
        <fullName evidence="2">DUF6535 domain-containing protein</fullName>
    </recommendedName>
</protein>
<proteinExistence type="predicted"/>
<keyword evidence="4" id="KW-1185">Reference proteome</keyword>
<evidence type="ECO:0000256" key="1">
    <source>
        <dbReference type="SAM" id="Phobius"/>
    </source>
</evidence>
<dbReference type="EMBL" id="ML180267">
    <property type="protein sequence ID" value="THU78074.1"/>
    <property type="molecule type" value="Genomic_DNA"/>
</dbReference>
<feature type="transmembrane region" description="Helical" evidence="1">
    <location>
        <begin position="154"/>
        <end position="173"/>
    </location>
</feature>
<evidence type="ECO:0000313" key="4">
    <source>
        <dbReference type="Proteomes" id="UP000297245"/>
    </source>
</evidence>
<feature type="transmembrane region" description="Helical" evidence="1">
    <location>
        <begin position="248"/>
        <end position="269"/>
    </location>
</feature>
<feature type="transmembrane region" description="Helical" evidence="1">
    <location>
        <begin position="219"/>
        <end position="236"/>
    </location>
</feature>
<name>A0A4S8KQQ7_DENBC</name>
<evidence type="ECO:0000313" key="3">
    <source>
        <dbReference type="EMBL" id="THU78074.1"/>
    </source>
</evidence>
<accession>A0A4S8KQQ7</accession>
<reference evidence="3 4" key="1">
    <citation type="journal article" date="2019" name="Nat. Ecol. Evol.">
        <title>Megaphylogeny resolves global patterns of mushroom evolution.</title>
        <authorList>
            <person name="Varga T."/>
            <person name="Krizsan K."/>
            <person name="Foldi C."/>
            <person name="Dima B."/>
            <person name="Sanchez-Garcia M."/>
            <person name="Sanchez-Ramirez S."/>
            <person name="Szollosi G.J."/>
            <person name="Szarkandi J.G."/>
            <person name="Papp V."/>
            <person name="Albert L."/>
            <person name="Andreopoulos W."/>
            <person name="Angelini C."/>
            <person name="Antonin V."/>
            <person name="Barry K.W."/>
            <person name="Bougher N.L."/>
            <person name="Buchanan P."/>
            <person name="Buyck B."/>
            <person name="Bense V."/>
            <person name="Catcheside P."/>
            <person name="Chovatia M."/>
            <person name="Cooper J."/>
            <person name="Damon W."/>
            <person name="Desjardin D."/>
            <person name="Finy P."/>
            <person name="Geml J."/>
            <person name="Haridas S."/>
            <person name="Hughes K."/>
            <person name="Justo A."/>
            <person name="Karasinski D."/>
            <person name="Kautmanova I."/>
            <person name="Kiss B."/>
            <person name="Kocsube S."/>
            <person name="Kotiranta H."/>
            <person name="LaButti K.M."/>
            <person name="Lechner B.E."/>
            <person name="Liimatainen K."/>
            <person name="Lipzen A."/>
            <person name="Lukacs Z."/>
            <person name="Mihaltcheva S."/>
            <person name="Morgado L.N."/>
            <person name="Niskanen T."/>
            <person name="Noordeloos M.E."/>
            <person name="Ohm R.A."/>
            <person name="Ortiz-Santana B."/>
            <person name="Ovrebo C."/>
            <person name="Racz N."/>
            <person name="Riley R."/>
            <person name="Savchenko A."/>
            <person name="Shiryaev A."/>
            <person name="Soop K."/>
            <person name="Spirin V."/>
            <person name="Szebenyi C."/>
            <person name="Tomsovsky M."/>
            <person name="Tulloss R.E."/>
            <person name="Uehling J."/>
            <person name="Grigoriev I.V."/>
            <person name="Vagvolgyi C."/>
            <person name="Papp T."/>
            <person name="Martin F.M."/>
            <person name="Miettinen O."/>
            <person name="Hibbett D.S."/>
            <person name="Nagy L.G."/>
        </authorList>
    </citation>
    <scope>NUCLEOTIDE SEQUENCE [LARGE SCALE GENOMIC DNA]</scope>
    <source>
        <strain evidence="3 4">CBS 962.96</strain>
    </source>
</reference>
<dbReference type="Pfam" id="PF20153">
    <property type="entry name" value="DUF6535"/>
    <property type="match status" value="1"/>
</dbReference>
<sequence length="411" mass="46464">MISDRDRDLDLDLESATVTTALKSDSSTTSEYTSFACLGRNFHLIILKGRSDEDEDACSKLWNVYIGEAQRYDQTLLQGWKKDMDGILLFSALYSASLTAFIIESYKNLQQDPAEVTTFLLAQIVQQLASNGTAVLVQTPLPFQPTTSSLLCNILWFLSLALALTCSLLATFVQQWTRDFIHKTSMRPSPVRHARILAFAYFGMRNFGMHTFIDVIPMLLHLSLFLFFAGLIGFLLPVNRILTYMMSGILVIIFVCYIFLSCLPVLRLASPYRTPFSNALWHLTNTFSRWFPHGCDANSVQNGRVTSLTEAVLQKSLDGTAERDLQAIKFTMRSLTDDAELLPLIEAIPDVIHGPDGIRHANVQLIAPFFDFSDPQLNMRYQYRPVTHPFMSTSSAWTDPTFRTRNTYGRS</sequence>
<evidence type="ECO:0000259" key="2">
    <source>
        <dbReference type="Pfam" id="PF20153"/>
    </source>
</evidence>
<dbReference type="OrthoDB" id="3235960at2759"/>
<keyword evidence="1" id="KW-1133">Transmembrane helix</keyword>
<feature type="transmembrane region" description="Helical" evidence="1">
    <location>
        <begin position="86"/>
        <end position="103"/>
    </location>
</feature>
<dbReference type="InterPro" id="IPR045338">
    <property type="entry name" value="DUF6535"/>
</dbReference>
<organism evidence="3 4">
    <name type="scientific">Dendrothele bispora (strain CBS 962.96)</name>
    <dbReference type="NCBI Taxonomy" id="1314807"/>
    <lineage>
        <taxon>Eukaryota</taxon>
        <taxon>Fungi</taxon>
        <taxon>Dikarya</taxon>
        <taxon>Basidiomycota</taxon>
        <taxon>Agaricomycotina</taxon>
        <taxon>Agaricomycetes</taxon>
        <taxon>Agaricomycetidae</taxon>
        <taxon>Agaricales</taxon>
        <taxon>Agaricales incertae sedis</taxon>
        <taxon>Dendrothele</taxon>
    </lineage>
</organism>
<keyword evidence="1" id="KW-0472">Membrane</keyword>
<keyword evidence="1" id="KW-0812">Transmembrane</keyword>
<gene>
    <name evidence="3" type="ORF">K435DRAFT_769723</name>
</gene>
<dbReference type="AlphaFoldDB" id="A0A4S8KQQ7"/>
<feature type="domain" description="DUF6535" evidence="2">
    <location>
        <begin position="62"/>
        <end position="236"/>
    </location>
</feature>